<evidence type="ECO:0000256" key="2">
    <source>
        <dbReference type="ARBA" id="ARBA00022827"/>
    </source>
</evidence>
<accession>A0A9P6E448</accession>
<dbReference type="Pfam" id="PF00743">
    <property type="entry name" value="FMO-like"/>
    <property type="match status" value="1"/>
</dbReference>
<proteinExistence type="predicted"/>
<evidence type="ECO:0008006" key="7">
    <source>
        <dbReference type="Google" id="ProtNLM"/>
    </source>
</evidence>
<dbReference type="AlphaFoldDB" id="A0A9P6E448"/>
<keyword evidence="1" id="KW-0285">Flavoprotein</keyword>
<dbReference type="GO" id="GO:0004499">
    <property type="term" value="F:N,N-dimethylaniline monooxygenase activity"/>
    <property type="evidence" value="ECO:0007669"/>
    <property type="project" value="InterPro"/>
</dbReference>
<evidence type="ECO:0000313" key="6">
    <source>
        <dbReference type="Proteomes" id="UP000807306"/>
    </source>
</evidence>
<dbReference type="PANTHER" id="PTHR43539">
    <property type="entry name" value="FLAVIN-BINDING MONOOXYGENASE-LIKE PROTEIN (AFU_ORTHOLOGUE AFUA_4G09220)"/>
    <property type="match status" value="1"/>
</dbReference>
<gene>
    <name evidence="5" type="ORF">CPB83DRAFT_864900</name>
</gene>
<keyword evidence="2" id="KW-0274">FAD</keyword>
<evidence type="ECO:0000256" key="1">
    <source>
        <dbReference type="ARBA" id="ARBA00022630"/>
    </source>
</evidence>
<reference evidence="5" key="1">
    <citation type="submission" date="2020-11" db="EMBL/GenBank/DDBJ databases">
        <authorList>
            <consortium name="DOE Joint Genome Institute"/>
            <person name="Ahrendt S."/>
            <person name="Riley R."/>
            <person name="Andreopoulos W."/>
            <person name="Labutti K."/>
            <person name="Pangilinan J."/>
            <person name="Ruiz-Duenas F.J."/>
            <person name="Barrasa J.M."/>
            <person name="Sanchez-Garcia M."/>
            <person name="Camarero S."/>
            <person name="Miyauchi S."/>
            <person name="Serrano A."/>
            <person name="Linde D."/>
            <person name="Babiker R."/>
            <person name="Drula E."/>
            <person name="Ayuso-Fernandez I."/>
            <person name="Pacheco R."/>
            <person name="Padilla G."/>
            <person name="Ferreira P."/>
            <person name="Barriuso J."/>
            <person name="Kellner H."/>
            <person name="Castanera R."/>
            <person name="Alfaro M."/>
            <person name="Ramirez L."/>
            <person name="Pisabarro A.G."/>
            <person name="Kuo A."/>
            <person name="Tritt A."/>
            <person name="Lipzen A."/>
            <person name="He G."/>
            <person name="Yan M."/>
            <person name="Ng V."/>
            <person name="Cullen D."/>
            <person name="Martin F."/>
            <person name="Rosso M.-N."/>
            <person name="Henrissat B."/>
            <person name="Hibbett D."/>
            <person name="Martinez A.T."/>
            <person name="Grigoriev I.V."/>
        </authorList>
    </citation>
    <scope>NUCLEOTIDE SEQUENCE</scope>
    <source>
        <strain evidence="5">CBS 506.95</strain>
    </source>
</reference>
<dbReference type="Gene3D" id="3.50.50.60">
    <property type="entry name" value="FAD/NAD(P)-binding domain"/>
    <property type="match status" value="2"/>
</dbReference>
<feature type="region of interest" description="Disordered" evidence="4">
    <location>
        <begin position="1"/>
        <end position="24"/>
    </location>
</feature>
<keyword evidence="3" id="KW-0560">Oxidoreductase</keyword>
<dbReference type="GO" id="GO:0050661">
    <property type="term" value="F:NADP binding"/>
    <property type="evidence" value="ECO:0007669"/>
    <property type="project" value="InterPro"/>
</dbReference>
<dbReference type="InterPro" id="IPR050982">
    <property type="entry name" value="Auxin_biosynth/cation_transpt"/>
</dbReference>
<dbReference type="EMBL" id="MU157958">
    <property type="protein sequence ID" value="KAF9522145.1"/>
    <property type="molecule type" value="Genomic_DNA"/>
</dbReference>
<dbReference type="SUPFAM" id="SSF51905">
    <property type="entry name" value="FAD/NAD(P)-binding domain"/>
    <property type="match status" value="2"/>
</dbReference>
<dbReference type="Proteomes" id="UP000807306">
    <property type="component" value="Unassembled WGS sequence"/>
</dbReference>
<name>A0A9P6E448_9AGAR</name>
<dbReference type="PANTHER" id="PTHR43539:SF68">
    <property type="entry name" value="FLAVIN-BINDING MONOOXYGENASE-LIKE PROTEIN (AFU_ORTHOLOGUE AFUA_4G09220)"/>
    <property type="match status" value="1"/>
</dbReference>
<dbReference type="InterPro" id="IPR020946">
    <property type="entry name" value="Flavin_mOase-like"/>
</dbReference>
<evidence type="ECO:0000313" key="5">
    <source>
        <dbReference type="EMBL" id="KAF9522145.1"/>
    </source>
</evidence>
<protein>
    <recommendedName>
        <fullName evidence="7">Flavin-containing monooxygenase</fullName>
    </recommendedName>
</protein>
<sequence length="649" mass="71980">MEYLEKYTTSTPHPAEAGLPTLSKLGNPTVPDNLDIKKVAAAWIDELGKAAAQTNVDGVLALLVDSDFKTGILDDDHIPSASGNVIPVYWRDFLSLTWDFRTFEGTPAIQNFLQARLQIAKISNLQLGPVSLDRPFPDLVWIQLFFTFETEVGIASGIARLVPITISASQPKSLADDLNTGDVTWRAHLVFTNLEDLKGFPENLGVKRNGLPNHGKWEEQRRRENAYEDRDPTVLIIGGGQSGLDVAARLKALGVDALIVEKNKRIGDNWRLRYDALCLHDTVWFDHMPYLPFPSTWPVYTPAKKLANWLESYVDALELNVWTSTTILDAKQDQKSSVWSARVKKEDGSERTLKVKHIVMAFGLKGGTAYVPKYPGMDQFAGTMLHSTEHNKAQDHLGKKVVVIGAGTSAHDICVDYVDNGIDVTMFQRSSTYVISALKGLRLLLDRLYSENGPPTDVADRLNASFPNLMMAGMAHRGAQGIAEVDRDTLEGLNRVGFKLNMGFKDAGLYLLASRTASGYYLDVGGSQYVIDGKIKLKSDSQIKEFTETGIRFENGGDLEADVIIFCTGFTDPGSTMRSIFGDKIAEDVGETFGLNKEGETKGLYKQLKYKGLYSMMGNLSMCRFYSKHVALQIKAMEERIFDGQKYSK</sequence>
<organism evidence="5 6">
    <name type="scientific">Crepidotus variabilis</name>
    <dbReference type="NCBI Taxonomy" id="179855"/>
    <lineage>
        <taxon>Eukaryota</taxon>
        <taxon>Fungi</taxon>
        <taxon>Dikarya</taxon>
        <taxon>Basidiomycota</taxon>
        <taxon>Agaricomycotina</taxon>
        <taxon>Agaricomycetes</taxon>
        <taxon>Agaricomycetidae</taxon>
        <taxon>Agaricales</taxon>
        <taxon>Agaricineae</taxon>
        <taxon>Crepidotaceae</taxon>
        <taxon>Crepidotus</taxon>
    </lineage>
</organism>
<dbReference type="PRINTS" id="PR00411">
    <property type="entry name" value="PNDRDTASEI"/>
</dbReference>
<evidence type="ECO:0000256" key="3">
    <source>
        <dbReference type="ARBA" id="ARBA00023002"/>
    </source>
</evidence>
<comment type="caution">
    <text evidence="5">The sequence shown here is derived from an EMBL/GenBank/DDBJ whole genome shotgun (WGS) entry which is preliminary data.</text>
</comment>
<evidence type="ECO:0000256" key="4">
    <source>
        <dbReference type="SAM" id="MobiDB-lite"/>
    </source>
</evidence>
<keyword evidence="6" id="KW-1185">Reference proteome</keyword>
<dbReference type="OrthoDB" id="74360at2759"/>
<dbReference type="InterPro" id="IPR036188">
    <property type="entry name" value="FAD/NAD-bd_sf"/>
</dbReference>
<dbReference type="GO" id="GO:0050660">
    <property type="term" value="F:flavin adenine dinucleotide binding"/>
    <property type="evidence" value="ECO:0007669"/>
    <property type="project" value="InterPro"/>
</dbReference>